<evidence type="ECO:0000313" key="2">
    <source>
        <dbReference type="Proteomes" id="UP000054783"/>
    </source>
</evidence>
<dbReference type="AlphaFoldDB" id="A0A0V0YR38"/>
<gene>
    <name evidence="1" type="ORF">T12_5416</name>
</gene>
<keyword evidence="2" id="KW-1185">Reference proteome</keyword>
<organism evidence="1 2">
    <name type="scientific">Trichinella patagoniensis</name>
    <dbReference type="NCBI Taxonomy" id="990121"/>
    <lineage>
        <taxon>Eukaryota</taxon>
        <taxon>Metazoa</taxon>
        <taxon>Ecdysozoa</taxon>
        <taxon>Nematoda</taxon>
        <taxon>Enoplea</taxon>
        <taxon>Dorylaimia</taxon>
        <taxon>Trichinellida</taxon>
        <taxon>Trichinellidae</taxon>
        <taxon>Trichinella</taxon>
    </lineage>
</organism>
<dbReference type="EMBL" id="JYDQ01003595">
    <property type="protein sequence ID" value="KRY02657.1"/>
    <property type="molecule type" value="Genomic_DNA"/>
</dbReference>
<accession>A0A0V0YR38</accession>
<comment type="caution">
    <text evidence="1">The sequence shown here is derived from an EMBL/GenBank/DDBJ whole genome shotgun (WGS) entry which is preliminary data.</text>
</comment>
<reference evidence="1 2" key="1">
    <citation type="submission" date="2015-01" db="EMBL/GenBank/DDBJ databases">
        <title>Evolution of Trichinella species and genotypes.</title>
        <authorList>
            <person name="Korhonen P.K."/>
            <person name="Edoardo P."/>
            <person name="Giuseppe L.R."/>
            <person name="Gasser R.B."/>
        </authorList>
    </citation>
    <scope>NUCLEOTIDE SEQUENCE [LARGE SCALE GENOMIC DNA]</scope>
    <source>
        <strain evidence="1">ISS2496</strain>
    </source>
</reference>
<sequence length="94" mass="10224">MLARATIRFLLRVSSQSRPGSTSRVWTNGFQRLAADLTQNRATSLSHQHCTSLAATKAPMSSNLGRINRFMGATRVFAVTKLTNASGAEVSTRK</sequence>
<name>A0A0V0YR38_9BILA</name>
<dbReference type="Proteomes" id="UP000054783">
    <property type="component" value="Unassembled WGS sequence"/>
</dbReference>
<proteinExistence type="predicted"/>
<evidence type="ECO:0000313" key="1">
    <source>
        <dbReference type="EMBL" id="KRY02657.1"/>
    </source>
</evidence>
<protein>
    <submittedName>
        <fullName evidence="1">Uncharacterized protein</fullName>
    </submittedName>
</protein>